<organism evidence="2 3">
    <name type="scientific">Staphylotrichum tortipilum</name>
    <dbReference type="NCBI Taxonomy" id="2831512"/>
    <lineage>
        <taxon>Eukaryota</taxon>
        <taxon>Fungi</taxon>
        <taxon>Dikarya</taxon>
        <taxon>Ascomycota</taxon>
        <taxon>Pezizomycotina</taxon>
        <taxon>Sordariomycetes</taxon>
        <taxon>Sordariomycetidae</taxon>
        <taxon>Sordariales</taxon>
        <taxon>Chaetomiaceae</taxon>
        <taxon>Staphylotrichum</taxon>
    </lineage>
</organism>
<feature type="compositionally biased region" description="Low complexity" evidence="1">
    <location>
        <begin position="141"/>
        <end position="167"/>
    </location>
</feature>
<evidence type="ECO:0000313" key="3">
    <source>
        <dbReference type="Proteomes" id="UP001303889"/>
    </source>
</evidence>
<dbReference type="AlphaFoldDB" id="A0AAN6MCS2"/>
<reference evidence="2" key="2">
    <citation type="submission" date="2023-05" db="EMBL/GenBank/DDBJ databases">
        <authorList>
            <consortium name="Lawrence Berkeley National Laboratory"/>
            <person name="Steindorff A."/>
            <person name="Hensen N."/>
            <person name="Bonometti L."/>
            <person name="Westerberg I."/>
            <person name="Brannstrom I.O."/>
            <person name="Guillou S."/>
            <person name="Cros-Aarteil S."/>
            <person name="Calhoun S."/>
            <person name="Haridas S."/>
            <person name="Kuo A."/>
            <person name="Mondo S."/>
            <person name="Pangilinan J."/>
            <person name="Riley R."/>
            <person name="Labutti K."/>
            <person name="Andreopoulos B."/>
            <person name="Lipzen A."/>
            <person name="Chen C."/>
            <person name="Yanf M."/>
            <person name="Daum C."/>
            <person name="Ng V."/>
            <person name="Clum A."/>
            <person name="Ohm R."/>
            <person name="Martin F."/>
            <person name="Silar P."/>
            <person name="Natvig D."/>
            <person name="Lalanne C."/>
            <person name="Gautier V."/>
            <person name="Ament-Velasquez S.L."/>
            <person name="Kruys A."/>
            <person name="Hutchinson M.I."/>
            <person name="Powell A.J."/>
            <person name="Barry K."/>
            <person name="Miller A.N."/>
            <person name="Grigoriev I.V."/>
            <person name="Debuchy R."/>
            <person name="Gladieux P."/>
            <person name="Thoren M.H."/>
            <person name="Johannesson H."/>
        </authorList>
    </citation>
    <scope>NUCLEOTIDE SEQUENCE</scope>
    <source>
        <strain evidence="2">CBS 103.79</strain>
    </source>
</reference>
<evidence type="ECO:0000313" key="2">
    <source>
        <dbReference type="EMBL" id="KAK3897593.1"/>
    </source>
</evidence>
<gene>
    <name evidence="2" type="ORF">C8A05DRAFT_47857</name>
</gene>
<sequence>MASTASALSLSNFQPITSTSVPLGCILAYNKQIPSCTMNDFTRGNVCSAACVRALTTIQYTLISACNDADVDAGTVLGQVLLANLVDLLCPGTSPAATGSSLSRSSSNSPTLSPTTTTTTTTNVARTTTSSKTVLTFTVVRPSSTTTTSSSNSRVTTSTTTRAETSSAPEQTAAPDTSIPFQQSERPSSTSAASSSSRAPAASPDPNTQNSSGGGSPFDAVTSDARRITTCWAAMWAGLGVGLLFLR</sequence>
<reference evidence="2" key="1">
    <citation type="journal article" date="2023" name="Mol. Phylogenet. Evol.">
        <title>Genome-scale phylogeny and comparative genomics of the fungal order Sordariales.</title>
        <authorList>
            <person name="Hensen N."/>
            <person name="Bonometti L."/>
            <person name="Westerberg I."/>
            <person name="Brannstrom I.O."/>
            <person name="Guillou S."/>
            <person name="Cros-Aarteil S."/>
            <person name="Calhoun S."/>
            <person name="Haridas S."/>
            <person name="Kuo A."/>
            <person name="Mondo S."/>
            <person name="Pangilinan J."/>
            <person name="Riley R."/>
            <person name="LaButti K."/>
            <person name="Andreopoulos B."/>
            <person name="Lipzen A."/>
            <person name="Chen C."/>
            <person name="Yan M."/>
            <person name="Daum C."/>
            <person name="Ng V."/>
            <person name="Clum A."/>
            <person name="Steindorff A."/>
            <person name="Ohm R.A."/>
            <person name="Martin F."/>
            <person name="Silar P."/>
            <person name="Natvig D.O."/>
            <person name="Lalanne C."/>
            <person name="Gautier V."/>
            <person name="Ament-Velasquez S.L."/>
            <person name="Kruys A."/>
            <person name="Hutchinson M.I."/>
            <person name="Powell A.J."/>
            <person name="Barry K."/>
            <person name="Miller A.N."/>
            <person name="Grigoriev I.V."/>
            <person name="Debuchy R."/>
            <person name="Gladieux P."/>
            <person name="Hiltunen Thoren M."/>
            <person name="Johannesson H."/>
        </authorList>
    </citation>
    <scope>NUCLEOTIDE SEQUENCE</scope>
    <source>
        <strain evidence="2">CBS 103.79</strain>
    </source>
</reference>
<feature type="region of interest" description="Disordered" evidence="1">
    <location>
        <begin position="96"/>
        <end position="127"/>
    </location>
</feature>
<dbReference type="EMBL" id="MU856121">
    <property type="protein sequence ID" value="KAK3897593.1"/>
    <property type="molecule type" value="Genomic_DNA"/>
</dbReference>
<comment type="caution">
    <text evidence="2">The sequence shown here is derived from an EMBL/GenBank/DDBJ whole genome shotgun (WGS) entry which is preliminary data.</text>
</comment>
<protein>
    <submittedName>
        <fullName evidence="2">Uncharacterized protein</fullName>
    </submittedName>
</protein>
<name>A0AAN6MCS2_9PEZI</name>
<evidence type="ECO:0000256" key="1">
    <source>
        <dbReference type="SAM" id="MobiDB-lite"/>
    </source>
</evidence>
<feature type="region of interest" description="Disordered" evidence="1">
    <location>
        <begin position="141"/>
        <end position="218"/>
    </location>
</feature>
<proteinExistence type="predicted"/>
<keyword evidence="3" id="KW-1185">Reference proteome</keyword>
<accession>A0AAN6MCS2</accession>
<dbReference type="Proteomes" id="UP001303889">
    <property type="component" value="Unassembled WGS sequence"/>
</dbReference>
<feature type="compositionally biased region" description="Low complexity" evidence="1">
    <location>
        <begin position="184"/>
        <end position="204"/>
    </location>
</feature>